<evidence type="ECO:0000313" key="1">
    <source>
        <dbReference type="Ensembl" id="ENSCPBP00000038806.1"/>
    </source>
</evidence>
<dbReference type="InterPro" id="IPR050779">
    <property type="entry name" value="Transglutaminase"/>
</dbReference>
<name>A0A8C3IT69_CHRPI</name>
<reference evidence="1" key="1">
    <citation type="submission" date="2025-08" db="UniProtKB">
        <authorList>
            <consortium name="Ensembl"/>
        </authorList>
    </citation>
    <scope>IDENTIFICATION</scope>
</reference>
<protein>
    <submittedName>
        <fullName evidence="1">Uncharacterized protein</fullName>
    </submittedName>
</protein>
<dbReference type="SUPFAM" id="SSF49309">
    <property type="entry name" value="Transglutaminase, two C-terminal domains"/>
    <property type="match status" value="2"/>
</dbReference>
<dbReference type="InterPro" id="IPR036238">
    <property type="entry name" value="Transglutaminase_C_sf"/>
</dbReference>
<dbReference type="Gene3D" id="3.90.260.10">
    <property type="entry name" value="Transglutaminase-like"/>
    <property type="match status" value="1"/>
</dbReference>
<dbReference type="PANTHER" id="PTHR11590:SF44">
    <property type="entry name" value="PROTEIN 4.2"/>
    <property type="match status" value="1"/>
</dbReference>
<dbReference type="SUPFAM" id="SSF54001">
    <property type="entry name" value="Cysteine proteinases"/>
    <property type="match status" value="1"/>
</dbReference>
<dbReference type="AlphaFoldDB" id="A0A8C3IT69"/>
<dbReference type="InterPro" id="IPR036985">
    <property type="entry name" value="Transglutaminase-like_sf"/>
</dbReference>
<dbReference type="GeneTree" id="ENSGT01050000244866"/>
<evidence type="ECO:0000313" key="2">
    <source>
        <dbReference type="Proteomes" id="UP000694380"/>
    </source>
</evidence>
<dbReference type="Proteomes" id="UP000694380">
    <property type="component" value="Unplaced"/>
</dbReference>
<dbReference type="GO" id="GO:0003810">
    <property type="term" value="F:protein-glutamine gamma-glutamyltransferase activity"/>
    <property type="evidence" value="ECO:0007669"/>
    <property type="project" value="InterPro"/>
</dbReference>
<dbReference type="Gene3D" id="2.60.40.10">
    <property type="entry name" value="Immunoglobulins"/>
    <property type="match status" value="1"/>
</dbReference>
<organism evidence="1 2">
    <name type="scientific">Chrysemys picta bellii</name>
    <name type="common">Western painted turtle</name>
    <name type="synonym">Emys bellii</name>
    <dbReference type="NCBI Taxonomy" id="8478"/>
    <lineage>
        <taxon>Eukaryota</taxon>
        <taxon>Metazoa</taxon>
        <taxon>Chordata</taxon>
        <taxon>Craniata</taxon>
        <taxon>Vertebrata</taxon>
        <taxon>Euteleostomi</taxon>
        <taxon>Archelosauria</taxon>
        <taxon>Testudinata</taxon>
        <taxon>Testudines</taxon>
        <taxon>Cryptodira</taxon>
        <taxon>Durocryptodira</taxon>
        <taxon>Testudinoidea</taxon>
        <taxon>Emydidae</taxon>
        <taxon>Chrysemys</taxon>
    </lineage>
</organism>
<accession>A0A8C3IT69</accession>
<dbReference type="PANTHER" id="PTHR11590">
    <property type="entry name" value="PROTEIN-GLUTAMINE GAMMA-GLUTAMYLTRANSFERASE"/>
    <property type="match status" value="1"/>
</dbReference>
<dbReference type="InterPro" id="IPR013783">
    <property type="entry name" value="Ig-like_fold"/>
</dbReference>
<reference evidence="1" key="2">
    <citation type="submission" date="2025-09" db="UniProtKB">
        <authorList>
            <consortium name="Ensembl"/>
        </authorList>
    </citation>
    <scope>IDENTIFICATION</scope>
</reference>
<dbReference type="InterPro" id="IPR038765">
    <property type="entry name" value="Papain-like_cys_pep_sf"/>
</dbReference>
<keyword evidence="2" id="KW-1185">Reference proteome</keyword>
<dbReference type="Ensembl" id="ENSCPBT00000045493.1">
    <property type="protein sequence ID" value="ENSCPBP00000038806.1"/>
    <property type="gene ID" value="ENSCPBG00000026796.1"/>
</dbReference>
<sequence>MSVGWHEGTCPPGYAGWQILDATLQEASNGKGWSPVCLVLMHSASALQGPGSLCFLSVGVYCSRKEILHRDTHTIGNHISTKSIGSDECEDITNSYKYKEGSQEREVLERACRKMRALGTASTSKTAPCTVPPALEEPAPLLFACIQCQSSLLLGQDVHLSVEVSNRTIGKKAVHLLLRSLSLQYSCMAITQLWKEKLHFFLKDNQVKDCTTYCLLLHSRLGSVQPGRMLRLPIPFHPIQTGPRRLTVHLDCSQNMKGDRSINTVAARSQRIAGATILSPNPNVGSLQGGEFMLDGGATQESATFTLIQGTFKPC</sequence>
<proteinExistence type="predicted"/>